<sequence length="306" mass="34140">MPGIFSKLLPVIGSAYGAQILFASIFVPQHNDKFYDLCGSVGYLSTIGMSLYFPALKAKYLEGTLASLPSILSFAPRQVLVSAALGLWTARLGTYLASRAIQAGGDSRFDEIKMHPGRFSFYWVAQGELRWPSLKHNSLLRFTATWILLVGLPVYLCNIAPVGIHPPLGTRDYAAIGLFAGSFIFEVVADMQKHYWRKAKDAKQHDEKFLTSGLWGISRHPNYVGEIGLQTAIWLLSTSSLQAAYYPRGMVALAMASPLFTYYILRKLSGVPPLERQGDKRFGSDPKWQDYKRTVPVFWPWGGYQA</sequence>
<dbReference type="Proteomes" id="UP000824881">
    <property type="component" value="Unassembled WGS sequence"/>
</dbReference>
<protein>
    <submittedName>
        <fullName evidence="1">Uncharacterized protein</fullName>
    </submittedName>
</protein>
<accession>A0ACB7J414</accession>
<proteinExistence type="predicted"/>
<name>A0ACB7J414_PLECO</name>
<evidence type="ECO:0000313" key="2">
    <source>
        <dbReference type="Proteomes" id="UP000824881"/>
    </source>
</evidence>
<comment type="caution">
    <text evidence="1">The sequence shown here is derived from an EMBL/GenBank/DDBJ whole genome shotgun (WGS) entry which is preliminary data.</text>
</comment>
<gene>
    <name evidence="1" type="ORF">CCMSSC00406_0001854</name>
</gene>
<keyword evidence="2" id="KW-1185">Reference proteome</keyword>
<dbReference type="EMBL" id="WQMT02000003">
    <property type="protein sequence ID" value="KAG9224995.1"/>
    <property type="molecule type" value="Genomic_DNA"/>
</dbReference>
<evidence type="ECO:0000313" key="1">
    <source>
        <dbReference type="EMBL" id="KAG9224995.1"/>
    </source>
</evidence>
<reference evidence="1 2" key="1">
    <citation type="journal article" date="2021" name="Appl. Environ. Microbiol.">
        <title>Genetic linkage and physical mapping for an oyster mushroom Pleurotus cornucopiae and QTL analysis for the trait cap color.</title>
        <authorList>
            <person name="Zhang Y."/>
            <person name="Gao W."/>
            <person name="Sonnenberg A."/>
            <person name="Chen Q."/>
            <person name="Zhang J."/>
            <person name="Huang C."/>
        </authorList>
    </citation>
    <scope>NUCLEOTIDE SEQUENCE [LARGE SCALE GENOMIC DNA]</scope>
    <source>
        <strain evidence="1">CCMSSC00406</strain>
    </source>
</reference>
<organism evidence="1 2">
    <name type="scientific">Pleurotus cornucopiae</name>
    <name type="common">Cornucopia mushroom</name>
    <dbReference type="NCBI Taxonomy" id="5321"/>
    <lineage>
        <taxon>Eukaryota</taxon>
        <taxon>Fungi</taxon>
        <taxon>Dikarya</taxon>
        <taxon>Basidiomycota</taxon>
        <taxon>Agaricomycotina</taxon>
        <taxon>Agaricomycetes</taxon>
        <taxon>Agaricomycetidae</taxon>
        <taxon>Agaricales</taxon>
        <taxon>Pleurotineae</taxon>
        <taxon>Pleurotaceae</taxon>
        <taxon>Pleurotus</taxon>
    </lineage>
</organism>